<evidence type="ECO:0000256" key="1">
    <source>
        <dbReference type="ARBA" id="ARBA00022448"/>
    </source>
</evidence>
<keyword evidence="1" id="KW-0813">Transport</keyword>
<protein>
    <submittedName>
        <fullName evidence="3">Glycolipid transfer protein</fullName>
    </submittedName>
</protein>
<evidence type="ECO:0000313" key="4">
    <source>
        <dbReference type="Proteomes" id="UP000054144"/>
    </source>
</evidence>
<evidence type="ECO:0000313" key="3">
    <source>
        <dbReference type="EMBL" id="KIY53549.1"/>
    </source>
</evidence>
<dbReference type="FunFam" id="1.10.3520.10:FF:000001">
    <property type="entry name" value="Pleckstrin domain-containing family A member 8"/>
    <property type="match status" value="1"/>
</dbReference>
<dbReference type="SUPFAM" id="SSF110004">
    <property type="entry name" value="Glycolipid transfer protein, GLTP"/>
    <property type="match status" value="1"/>
</dbReference>
<accession>A0A0D7AP58</accession>
<dbReference type="GO" id="GO:0016020">
    <property type="term" value="C:membrane"/>
    <property type="evidence" value="ECO:0007669"/>
    <property type="project" value="TreeGrafter"/>
</dbReference>
<evidence type="ECO:0000259" key="2">
    <source>
        <dbReference type="Pfam" id="PF08718"/>
    </source>
</evidence>
<dbReference type="GO" id="GO:1902388">
    <property type="term" value="F:ceramide 1-phosphate transfer activity"/>
    <property type="evidence" value="ECO:0007669"/>
    <property type="project" value="TreeGrafter"/>
</dbReference>
<sequence length="201" mass="22371">MTPYFETVKSFADVPIGDDGIDTSAFLEASDGLVLLFDLLGNGVFAFVQNDIRSNIAGVRERFNAHRDASGTLESLVVCEKQNHVPPAPLKGIPCLVRLIRGLAFSCKALQNMQEDRHCDLHICFKRSYDAVLRHHHNFAIRAVVAIAIRAVPRRDDFYHRIAQGGSKEKLDAELTKWLCGLDTIVSRMTAFLQDGGYGRV</sequence>
<dbReference type="InterPro" id="IPR014830">
    <property type="entry name" value="Glycolipid_transfer_prot_dom"/>
</dbReference>
<dbReference type="GO" id="GO:0005829">
    <property type="term" value="C:cytosol"/>
    <property type="evidence" value="ECO:0007669"/>
    <property type="project" value="TreeGrafter"/>
</dbReference>
<dbReference type="GO" id="GO:1902387">
    <property type="term" value="F:ceramide 1-phosphate binding"/>
    <property type="evidence" value="ECO:0007669"/>
    <property type="project" value="TreeGrafter"/>
</dbReference>
<dbReference type="AlphaFoldDB" id="A0A0D7AP58"/>
<dbReference type="EMBL" id="KN881606">
    <property type="protein sequence ID" value="KIY53549.1"/>
    <property type="molecule type" value="Genomic_DNA"/>
</dbReference>
<dbReference type="Gene3D" id="1.10.3520.10">
    <property type="entry name" value="Glycolipid transfer protein"/>
    <property type="match status" value="1"/>
</dbReference>
<dbReference type="Proteomes" id="UP000054144">
    <property type="component" value="Unassembled WGS sequence"/>
</dbReference>
<keyword evidence="4" id="KW-1185">Reference proteome</keyword>
<dbReference type="Pfam" id="PF08718">
    <property type="entry name" value="GLTP"/>
    <property type="match status" value="1"/>
</dbReference>
<organism evidence="3 4">
    <name type="scientific">Fistulina hepatica ATCC 64428</name>
    <dbReference type="NCBI Taxonomy" id="1128425"/>
    <lineage>
        <taxon>Eukaryota</taxon>
        <taxon>Fungi</taxon>
        <taxon>Dikarya</taxon>
        <taxon>Basidiomycota</taxon>
        <taxon>Agaricomycotina</taxon>
        <taxon>Agaricomycetes</taxon>
        <taxon>Agaricomycetidae</taxon>
        <taxon>Agaricales</taxon>
        <taxon>Fistulinaceae</taxon>
        <taxon>Fistulina</taxon>
    </lineage>
</organism>
<feature type="domain" description="Glycolipid transfer protein" evidence="2">
    <location>
        <begin position="21"/>
        <end position="163"/>
    </location>
</feature>
<dbReference type="PANTHER" id="PTHR10219">
    <property type="entry name" value="GLYCOLIPID TRANSFER PROTEIN-RELATED"/>
    <property type="match status" value="1"/>
</dbReference>
<reference evidence="3 4" key="1">
    <citation type="journal article" date="2015" name="Fungal Genet. Biol.">
        <title>Evolution of novel wood decay mechanisms in Agaricales revealed by the genome sequences of Fistulina hepatica and Cylindrobasidium torrendii.</title>
        <authorList>
            <person name="Floudas D."/>
            <person name="Held B.W."/>
            <person name="Riley R."/>
            <person name="Nagy L.G."/>
            <person name="Koehler G."/>
            <person name="Ransdell A.S."/>
            <person name="Younus H."/>
            <person name="Chow J."/>
            <person name="Chiniquy J."/>
            <person name="Lipzen A."/>
            <person name="Tritt A."/>
            <person name="Sun H."/>
            <person name="Haridas S."/>
            <person name="LaButti K."/>
            <person name="Ohm R.A."/>
            <person name="Kues U."/>
            <person name="Blanchette R.A."/>
            <person name="Grigoriev I.V."/>
            <person name="Minto R.E."/>
            <person name="Hibbett D.S."/>
        </authorList>
    </citation>
    <scope>NUCLEOTIDE SEQUENCE [LARGE SCALE GENOMIC DNA]</scope>
    <source>
        <strain evidence="3 4">ATCC 64428</strain>
    </source>
</reference>
<name>A0A0D7AP58_9AGAR</name>
<dbReference type="PANTHER" id="PTHR10219:SF25">
    <property type="entry name" value="PLECKSTRIN HOMOLOGY DOMAIN-CONTAINING FAMILY A MEMBER 8"/>
    <property type="match status" value="1"/>
</dbReference>
<dbReference type="InterPro" id="IPR036497">
    <property type="entry name" value="GLTP_sf"/>
</dbReference>
<gene>
    <name evidence="3" type="ORF">FISHEDRAFT_63315</name>
</gene>
<proteinExistence type="predicted"/>
<dbReference type="OrthoDB" id="205255at2759"/>